<reference evidence="4" key="1">
    <citation type="journal article" date="2019" name="Int. J. Syst. Evol. Microbiol.">
        <title>The Global Catalogue of Microorganisms (GCM) 10K type strain sequencing project: providing services to taxonomists for standard genome sequencing and annotation.</title>
        <authorList>
            <consortium name="The Broad Institute Genomics Platform"/>
            <consortium name="The Broad Institute Genome Sequencing Center for Infectious Disease"/>
            <person name="Wu L."/>
            <person name="Ma J."/>
        </authorList>
    </citation>
    <scope>NUCLEOTIDE SEQUENCE [LARGE SCALE GENOMIC DNA]</scope>
    <source>
        <strain evidence="4">KCTC 42964</strain>
    </source>
</reference>
<dbReference type="Pfam" id="PF13622">
    <property type="entry name" value="4HBT_3"/>
    <property type="match status" value="1"/>
</dbReference>
<dbReference type="InterPro" id="IPR049449">
    <property type="entry name" value="TesB_ACOT8-like_N"/>
</dbReference>
<protein>
    <submittedName>
        <fullName evidence="3">PaaI family thioesterase</fullName>
        <ecNumber evidence="3">3.1.2.-</ecNumber>
    </submittedName>
</protein>
<dbReference type="CDD" id="cd03443">
    <property type="entry name" value="PaaI_thioesterase"/>
    <property type="match status" value="1"/>
</dbReference>
<dbReference type="SUPFAM" id="SSF54637">
    <property type="entry name" value="Thioesterase/thiol ester dehydrase-isomerase"/>
    <property type="match status" value="1"/>
</dbReference>
<dbReference type="Proteomes" id="UP001595528">
    <property type="component" value="Unassembled WGS sequence"/>
</dbReference>
<proteinExistence type="predicted"/>
<dbReference type="InterPro" id="IPR029069">
    <property type="entry name" value="HotDog_dom_sf"/>
</dbReference>
<keyword evidence="4" id="KW-1185">Reference proteome</keyword>
<keyword evidence="3" id="KW-0378">Hydrolase</keyword>
<gene>
    <name evidence="3" type="ORF">ACFOGJ_23630</name>
</gene>
<dbReference type="EC" id="3.1.2.-" evidence="3"/>
<evidence type="ECO:0000313" key="3">
    <source>
        <dbReference type="EMBL" id="MFC3230262.1"/>
    </source>
</evidence>
<comment type="caution">
    <text evidence="3">The sequence shown here is derived from an EMBL/GenBank/DDBJ whole genome shotgun (WGS) entry which is preliminary data.</text>
</comment>
<dbReference type="EMBL" id="JBHRTR010000037">
    <property type="protein sequence ID" value="MFC3230262.1"/>
    <property type="molecule type" value="Genomic_DNA"/>
</dbReference>
<accession>A0ABV7L6K7</accession>
<evidence type="ECO:0000256" key="1">
    <source>
        <dbReference type="SAM" id="MobiDB-lite"/>
    </source>
</evidence>
<feature type="region of interest" description="Disordered" evidence="1">
    <location>
        <begin position="139"/>
        <end position="159"/>
    </location>
</feature>
<dbReference type="Gene3D" id="3.10.129.10">
    <property type="entry name" value="Hotdog Thioesterase"/>
    <property type="match status" value="1"/>
</dbReference>
<evidence type="ECO:0000313" key="4">
    <source>
        <dbReference type="Proteomes" id="UP001595528"/>
    </source>
</evidence>
<name>A0ABV7L6K7_9PROT</name>
<feature type="domain" description="Acyl-CoA thioesterase-like N-terminal HotDog" evidence="2">
    <location>
        <begin position="61"/>
        <end position="144"/>
    </location>
</feature>
<evidence type="ECO:0000259" key="2">
    <source>
        <dbReference type="Pfam" id="PF13622"/>
    </source>
</evidence>
<dbReference type="GO" id="GO:0016787">
    <property type="term" value="F:hydrolase activity"/>
    <property type="evidence" value="ECO:0007669"/>
    <property type="project" value="UniProtKB-KW"/>
</dbReference>
<organism evidence="3 4">
    <name type="scientific">Marinibaculum pumilum</name>
    <dbReference type="NCBI Taxonomy" id="1766165"/>
    <lineage>
        <taxon>Bacteria</taxon>
        <taxon>Pseudomonadati</taxon>
        <taxon>Pseudomonadota</taxon>
        <taxon>Alphaproteobacteria</taxon>
        <taxon>Rhodospirillales</taxon>
        <taxon>Rhodospirillaceae</taxon>
        <taxon>Marinibaculum</taxon>
    </lineage>
</organism>
<sequence length="159" mass="17135">MSAFVESIRQAKASGDPRQVLAAIPYLAFLGIQLRHEAGTDSLLSVLPPADRLIGNPRLPALHGGVVGAFLESAALVQLIWASENVVRLPKVITVTIDYLRPAGPVETVARADITRQGRRIATLRTVAWQQDPDRPVASANAHFLLPPPPEERDEPDAG</sequence>
<dbReference type="RefSeq" id="WP_379905270.1">
    <property type="nucleotide sequence ID" value="NZ_JBHRTR010000037.1"/>
</dbReference>